<comment type="caution">
    <text evidence="1">The sequence shown here is derived from an EMBL/GenBank/DDBJ whole genome shotgun (WGS) entry which is preliminary data.</text>
</comment>
<feature type="non-terminal residue" evidence="1">
    <location>
        <position position="139"/>
    </location>
</feature>
<evidence type="ECO:0008006" key="3">
    <source>
        <dbReference type="Google" id="ProtNLM"/>
    </source>
</evidence>
<dbReference type="AlphaFoldDB" id="A0A9D1U9V9"/>
<dbReference type="Proteomes" id="UP000824264">
    <property type="component" value="Unassembled WGS sequence"/>
</dbReference>
<organism evidence="1 2">
    <name type="scientific">Candidatus Bilophila faecipullorum</name>
    <dbReference type="NCBI Taxonomy" id="2838482"/>
    <lineage>
        <taxon>Bacteria</taxon>
        <taxon>Pseudomonadati</taxon>
        <taxon>Thermodesulfobacteriota</taxon>
        <taxon>Desulfovibrionia</taxon>
        <taxon>Desulfovibrionales</taxon>
        <taxon>Desulfovibrionaceae</taxon>
        <taxon>Bilophila</taxon>
    </lineage>
</organism>
<proteinExistence type="predicted"/>
<evidence type="ECO:0000313" key="1">
    <source>
        <dbReference type="EMBL" id="HIW78886.1"/>
    </source>
</evidence>
<gene>
    <name evidence="1" type="ORF">H9874_07055</name>
</gene>
<reference evidence="1" key="2">
    <citation type="submission" date="2021-04" db="EMBL/GenBank/DDBJ databases">
        <authorList>
            <person name="Gilroy R."/>
        </authorList>
    </citation>
    <scope>NUCLEOTIDE SEQUENCE</scope>
    <source>
        <strain evidence="1">ChiSxjej5B17-1746</strain>
    </source>
</reference>
<name>A0A9D1U9V9_9BACT</name>
<evidence type="ECO:0000313" key="2">
    <source>
        <dbReference type="Proteomes" id="UP000824264"/>
    </source>
</evidence>
<protein>
    <recommendedName>
        <fullName evidence="3">Tail tube protein</fullName>
    </recommendedName>
</protein>
<accession>A0A9D1U9V9</accession>
<sequence>MAINGRQYDWEDISVALPSGVAVGITEIKYTDGQGAEARYGKGAIPRGYGRTNYEASGSFVLDRDEWEPLKKELAASGGGGIYDHKPFPIVVNYGNDEMGSVTDTLPDCKITKFDGGGGSQGDSNVSAITCEIVILSPI</sequence>
<dbReference type="EMBL" id="DXGI01000266">
    <property type="protein sequence ID" value="HIW78886.1"/>
    <property type="molecule type" value="Genomic_DNA"/>
</dbReference>
<reference evidence="1" key="1">
    <citation type="journal article" date="2021" name="PeerJ">
        <title>Extensive microbial diversity within the chicken gut microbiome revealed by metagenomics and culture.</title>
        <authorList>
            <person name="Gilroy R."/>
            <person name="Ravi A."/>
            <person name="Getino M."/>
            <person name="Pursley I."/>
            <person name="Horton D.L."/>
            <person name="Alikhan N.F."/>
            <person name="Baker D."/>
            <person name="Gharbi K."/>
            <person name="Hall N."/>
            <person name="Watson M."/>
            <person name="Adriaenssens E.M."/>
            <person name="Foster-Nyarko E."/>
            <person name="Jarju S."/>
            <person name="Secka A."/>
            <person name="Antonio M."/>
            <person name="Oren A."/>
            <person name="Chaudhuri R.R."/>
            <person name="La Ragione R."/>
            <person name="Hildebrand F."/>
            <person name="Pallen M.J."/>
        </authorList>
    </citation>
    <scope>NUCLEOTIDE SEQUENCE</scope>
    <source>
        <strain evidence="1">ChiSxjej5B17-1746</strain>
    </source>
</reference>